<evidence type="ECO:0000256" key="5">
    <source>
        <dbReference type="ARBA" id="ARBA00023163"/>
    </source>
</evidence>
<evidence type="ECO:0000256" key="1">
    <source>
        <dbReference type="ARBA" id="ARBA00005384"/>
    </source>
</evidence>
<keyword evidence="9" id="KW-1185">Reference proteome</keyword>
<dbReference type="PROSITE" id="PS50949">
    <property type="entry name" value="HTH_GNTR"/>
    <property type="match status" value="1"/>
</dbReference>
<dbReference type="Gene3D" id="3.90.1150.10">
    <property type="entry name" value="Aspartate Aminotransferase, domain 1"/>
    <property type="match status" value="1"/>
</dbReference>
<dbReference type="Pfam" id="PF00392">
    <property type="entry name" value="GntR"/>
    <property type="match status" value="1"/>
</dbReference>
<dbReference type="Gene3D" id="3.40.640.10">
    <property type="entry name" value="Type I PLP-dependent aspartate aminotransferase-like (Major domain)"/>
    <property type="match status" value="1"/>
</dbReference>
<evidence type="ECO:0000256" key="3">
    <source>
        <dbReference type="ARBA" id="ARBA00023015"/>
    </source>
</evidence>
<proteinExistence type="inferred from homology"/>
<dbReference type="InterPro" id="IPR036388">
    <property type="entry name" value="WH-like_DNA-bd_sf"/>
</dbReference>
<keyword evidence="6" id="KW-0175">Coiled coil</keyword>
<dbReference type="CDD" id="cd07377">
    <property type="entry name" value="WHTH_GntR"/>
    <property type="match status" value="1"/>
</dbReference>
<dbReference type="InterPro" id="IPR015422">
    <property type="entry name" value="PyrdxlP-dep_Trfase_small"/>
</dbReference>
<dbReference type="RefSeq" id="WP_180046380.1">
    <property type="nucleotide sequence ID" value="NZ_CP048659.1"/>
</dbReference>
<protein>
    <submittedName>
        <fullName evidence="8">PLP-dependent aminotransferase family protein</fullName>
    </submittedName>
</protein>
<keyword evidence="5" id="KW-0804">Transcription</keyword>
<dbReference type="SUPFAM" id="SSF53383">
    <property type="entry name" value="PLP-dependent transferases"/>
    <property type="match status" value="1"/>
</dbReference>
<dbReference type="InterPro" id="IPR036390">
    <property type="entry name" value="WH_DNA-bd_sf"/>
</dbReference>
<dbReference type="CDD" id="cd00609">
    <property type="entry name" value="AAT_like"/>
    <property type="match status" value="1"/>
</dbReference>
<name>A0A7S7AHQ8_9GAMM</name>
<comment type="similarity">
    <text evidence="1">In the C-terminal section; belongs to the class-I pyridoxal-phosphate-dependent aminotransferase family.</text>
</comment>
<dbReference type="SUPFAM" id="SSF46785">
    <property type="entry name" value="Winged helix' DNA-binding domain"/>
    <property type="match status" value="1"/>
</dbReference>
<evidence type="ECO:0000256" key="2">
    <source>
        <dbReference type="ARBA" id="ARBA00022898"/>
    </source>
</evidence>
<reference evidence="8 9" key="1">
    <citation type="submission" date="2020-02" db="EMBL/GenBank/DDBJ databases">
        <title>Tigecycline-resistant Acinetobacter species from pigs and migratory birds.</title>
        <authorList>
            <person name="Chen C."/>
            <person name="Sun J."/>
            <person name="Liao X.-P."/>
            <person name="Liu Y.-H."/>
        </authorList>
    </citation>
    <scope>NUCLEOTIDE SEQUENCE [LARGE SCALE GENOMIC DNA]</scope>
    <source>
        <strain evidence="8 9">YH12207_T</strain>
    </source>
</reference>
<evidence type="ECO:0000259" key="7">
    <source>
        <dbReference type="PROSITE" id="PS50949"/>
    </source>
</evidence>
<keyword evidence="8" id="KW-0808">Transferase</keyword>
<evidence type="ECO:0000256" key="4">
    <source>
        <dbReference type="ARBA" id="ARBA00023125"/>
    </source>
</evidence>
<feature type="coiled-coil region" evidence="6">
    <location>
        <begin position="357"/>
        <end position="384"/>
    </location>
</feature>
<keyword evidence="8" id="KW-0032">Aminotransferase</keyword>
<dbReference type="GO" id="GO:0003677">
    <property type="term" value="F:DNA binding"/>
    <property type="evidence" value="ECO:0007669"/>
    <property type="project" value="UniProtKB-KW"/>
</dbReference>
<accession>A0A7S7AHQ8</accession>
<evidence type="ECO:0000313" key="8">
    <source>
        <dbReference type="EMBL" id="QOW46204.1"/>
    </source>
</evidence>
<keyword evidence="3" id="KW-0805">Transcription regulation</keyword>
<dbReference type="InterPro" id="IPR051446">
    <property type="entry name" value="HTH_trans_reg/aminotransferase"/>
</dbReference>
<dbReference type="InterPro" id="IPR015424">
    <property type="entry name" value="PyrdxlP-dep_Trfase"/>
</dbReference>
<keyword evidence="4" id="KW-0238">DNA-binding</keyword>
<dbReference type="Gene3D" id="1.10.10.10">
    <property type="entry name" value="Winged helix-like DNA-binding domain superfamily/Winged helix DNA-binding domain"/>
    <property type="match status" value="1"/>
</dbReference>
<dbReference type="SMART" id="SM00345">
    <property type="entry name" value="HTH_GNTR"/>
    <property type="match status" value="1"/>
</dbReference>
<dbReference type="EMBL" id="CP048659">
    <property type="protein sequence ID" value="QOW46204.1"/>
    <property type="molecule type" value="Genomic_DNA"/>
</dbReference>
<dbReference type="PANTHER" id="PTHR46577">
    <property type="entry name" value="HTH-TYPE TRANSCRIPTIONAL REGULATORY PROTEIN GABR"/>
    <property type="match status" value="1"/>
</dbReference>
<evidence type="ECO:0000313" key="9">
    <source>
        <dbReference type="Proteomes" id="UP000593966"/>
    </source>
</evidence>
<gene>
    <name evidence="8" type="ORF">G0028_10030</name>
</gene>
<dbReference type="GO" id="GO:0008483">
    <property type="term" value="F:transaminase activity"/>
    <property type="evidence" value="ECO:0007669"/>
    <property type="project" value="UniProtKB-KW"/>
</dbReference>
<dbReference type="GO" id="GO:0003700">
    <property type="term" value="F:DNA-binding transcription factor activity"/>
    <property type="evidence" value="ECO:0007669"/>
    <property type="project" value="InterPro"/>
</dbReference>
<organism evidence="8 9">
    <name type="scientific">Acinetobacter piscicola</name>
    <dbReference type="NCBI Taxonomy" id="2006115"/>
    <lineage>
        <taxon>Bacteria</taxon>
        <taxon>Pseudomonadati</taxon>
        <taxon>Pseudomonadota</taxon>
        <taxon>Gammaproteobacteria</taxon>
        <taxon>Moraxellales</taxon>
        <taxon>Moraxellaceae</taxon>
        <taxon>Acinetobacter</taxon>
    </lineage>
</organism>
<dbReference type="InterPro" id="IPR015421">
    <property type="entry name" value="PyrdxlP-dep_Trfase_major"/>
</dbReference>
<dbReference type="PANTHER" id="PTHR46577:SF2">
    <property type="entry name" value="TRANSCRIPTIONAL REGULATORY PROTEIN"/>
    <property type="match status" value="1"/>
</dbReference>
<evidence type="ECO:0000256" key="6">
    <source>
        <dbReference type="SAM" id="Coils"/>
    </source>
</evidence>
<dbReference type="InterPro" id="IPR000524">
    <property type="entry name" value="Tscrpt_reg_HTH_GntR"/>
</dbReference>
<dbReference type="GO" id="GO:0030170">
    <property type="term" value="F:pyridoxal phosphate binding"/>
    <property type="evidence" value="ECO:0007669"/>
    <property type="project" value="InterPro"/>
</dbReference>
<dbReference type="AlphaFoldDB" id="A0A7S7AHQ8"/>
<dbReference type="InterPro" id="IPR004839">
    <property type="entry name" value="Aminotransferase_I/II_large"/>
</dbReference>
<dbReference type="Pfam" id="PF00155">
    <property type="entry name" value="Aminotran_1_2"/>
    <property type="match status" value="1"/>
</dbReference>
<keyword evidence="2" id="KW-0663">Pyridoxal phosphate</keyword>
<feature type="domain" description="HTH gntR-type" evidence="7">
    <location>
        <begin position="1"/>
        <end position="69"/>
    </location>
</feature>
<sequence length="469" mass="54052">MYKADQLAQHLRQLIENGTLKPNEKLPSLRDQVQRSGFSLMTVMNAYQALEAQGLIYSKAKSGYFVNDYLNEKSQNSQTIVSINHQIEINSLIFKYLKSIQPSTNLGLGSAFPSSELVYSQKLTQIMGQLSRAKQSYLRVDSFPPGNIELRNIIAQRYSLHGIATQADDLVITSGCLEALNLALAAVAQAGDYIVLQETIFYGAWQAAERLGLKVITVPEHPRLGIDLDAFEHILKNYPIKVCWLMLNSHNPIGFTANNETKQKIAELLHQYQVYLIEDDVYEELYFGQKKPLSVKHFDQHNWVLHCSSFSKTLGTNFRVGWVHAGKFSNKIQHLQLMSTISTNSLLQNALVEFLQHHHYEKHLRQLRRNLERNKKQMFHYLEKNLPEQCQIFSYASGFFLWIKLPIFVNSMDIYHDLIQQNIDVTPSQLFNMLSSQQHYLRLNCSFTWTTDIQHGLDCLIERIQDKIQ</sequence>
<dbReference type="Proteomes" id="UP000593966">
    <property type="component" value="Chromosome"/>
</dbReference>